<dbReference type="HOGENOM" id="CLU_2758171_0_0_1"/>
<dbReference type="Proteomes" id="UP000054477">
    <property type="component" value="Unassembled WGS sequence"/>
</dbReference>
<reference evidence="2" key="2">
    <citation type="submission" date="2015-01" db="EMBL/GenBank/DDBJ databases">
        <title>Evolutionary Origins and Diversification of the Mycorrhizal Mutualists.</title>
        <authorList>
            <consortium name="DOE Joint Genome Institute"/>
            <consortium name="Mycorrhizal Genomics Consortium"/>
            <person name="Kohler A."/>
            <person name="Kuo A."/>
            <person name="Nagy L.G."/>
            <person name="Floudas D."/>
            <person name="Copeland A."/>
            <person name="Barry K.W."/>
            <person name="Cichocki N."/>
            <person name="Veneault-Fourrey C."/>
            <person name="LaButti K."/>
            <person name="Lindquist E.A."/>
            <person name="Lipzen A."/>
            <person name="Lundell T."/>
            <person name="Morin E."/>
            <person name="Murat C."/>
            <person name="Riley R."/>
            <person name="Ohm R."/>
            <person name="Sun H."/>
            <person name="Tunlid A."/>
            <person name="Henrissat B."/>
            <person name="Grigoriev I.V."/>
            <person name="Hibbett D.S."/>
            <person name="Martin F."/>
        </authorList>
    </citation>
    <scope>NUCLEOTIDE SEQUENCE [LARGE SCALE GENOMIC DNA]</scope>
    <source>
        <strain evidence="2">LaAM-08-1</strain>
    </source>
</reference>
<accession>A0A0C9YLE6</accession>
<protein>
    <submittedName>
        <fullName evidence="1">Uncharacterized protein</fullName>
    </submittedName>
</protein>
<dbReference type="AlphaFoldDB" id="A0A0C9YLE6"/>
<sequence>MEGPCNIFPNSHPHVPFYVDLSILVLVQKFLFFPPSSARLPDLVTLPTRMSTPENVQFSPDKSAILPTRS</sequence>
<evidence type="ECO:0000313" key="2">
    <source>
        <dbReference type="Proteomes" id="UP000054477"/>
    </source>
</evidence>
<reference evidence="1 2" key="1">
    <citation type="submission" date="2014-04" db="EMBL/GenBank/DDBJ databases">
        <authorList>
            <consortium name="DOE Joint Genome Institute"/>
            <person name="Kuo A."/>
            <person name="Kohler A."/>
            <person name="Nagy L.G."/>
            <person name="Floudas D."/>
            <person name="Copeland A."/>
            <person name="Barry K.W."/>
            <person name="Cichocki N."/>
            <person name="Veneault-Fourrey C."/>
            <person name="LaButti K."/>
            <person name="Lindquist E.A."/>
            <person name="Lipzen A."/>
            <person name="Lundell T."/>
            <person name="Morin E."/>
            <person name="Murat C."/>
            <person name="Sun H."/>
            <person name="Tunlid A."/>
            <person name="Henrissat B."/>
            <person name="Grigoriev I.V."/>
            <person name="Hibbett D.S."/>
            <person name="Martin F."/>
            <person name="Nordberg H.P."/>
            <person name="Cantor M.N."/>
            <person name="Hua S.X."/>
        </authorList>
    </citation>
    <scope>NUCLEOTIDE SEQUENCE [LARGE SCALE GENOMIC DNA]</scope>
    <source>
        <strain evidence="1 2">LaAM-08-1</strain>
    </source>
</reference>
<name>A0A0C9YLE6_9AGAR</name>
<organism evidence="1 2">
    <name type="scientific">Laccaria amethystina LaAM-08-1</name>
    <dbReference type="NCBI Taxonomy" id="1095629"/>
    <lineage>
        <taxon>Eukaryota</taxon>
        <taxon>Fungi</taxon>
        <taxon>Dikarya</taxon>
        <taxon>Basidiomycota</taxon>
        <taxon>Agaricomycotina</taxon>
        <taxon>Agaricomycetes</taxon>
        <taxon>Agaricomycetidae</taxon>
        <taxon>Agaricales</taxon>
        <taxon>Agaricineae</taxon>
        <taxon>Hydnangiaceae</taxon>
        <taxon>Laccaria</taxon>
    </lineage>
</organism>
<keyword evidence="2" id="KW-1185">Reference proteome</keyword>
<proteinExistence type="predicted"/>
<evidence type="ECO:0000313" key="1">
    <source>
        <dbReference type="EMBL" id="KIK08878.1"/>
    </source>
</evidence>
<dbReference type="EMBL" id="KN838540">
    <property type="protein sequence ID" value="KIK08878.1"/>
    <property type="molecule type" value="Genomic_DNA"/>
</dbReference>
<gene>
    <name evidence="1" type="ORF">K443DRAFT_671935</name>
</gene>